<proteinExistence type="inferred from homology"/>
<dbReference type="Proteomes" id="UP001596540">
    <property type="component" value="Unassembled WGS sequence"/>
</dbReference>
<sequence>MSRSDRAGYVYALTRPFPADAVRELRGVGGHPVHLVAEDDLVAVASDVPLHEYDEDALKANLEDLDWLADVARAHNRVVDEVARHAVTLPLRLATVYRGDDRIREVLRTGRARFGAALDRLAGRVEWGVKVYADPAGARAPASAAPKGERESERPGQAYLRRRREQRQRHDDTWQHATELVGEVDGALRVLADARELHRPQPARLGGTRGENVLNAAYLVATERRRPFLDTVARLQDAAPEGTRVEVSGPWAPYSFASMADEPTGSEPADGPREPREPVPPRREGP</sequence>
<dbReference type="RefSeq" id="WP_379871380.1">
    <property type="nucleotide sequence ID" value="NZ_JBHTBH010000005.1"/>
</dbReference>
<comment type="caution">
    <text evidence="5">The sequence shown here is derived from an EMBL/GenBank/DDBJ whole genome shotgun (WGS) entry which is preliminary data.</text>
</comment>
<reference evidence="6" key="1">
    <citation type="journal article" date="2019" name="Int. J. Syst. Evol. Microbiol.">
        <title>The Global Catalogue of Microorganisms (GCM) 10K type strain sequencing project: providing services to taxonomists for standard genome sequencing and annotation.</title>
        <authorList>
            <consortium name="The Broad Institute Genomics Platform"/>
            <consortium name="The Broad Institute Genome Sequencing Center for Infectious Disease"/>
            <person name="Wu L."/>
            <person name="Ma J."/>
        </authorList>
    </citation>
    <scope>NUCLEOTIDE SEQUENCE [LARGE SCALE GENOMIC DNA]</scope>
    <source>
        <strain evidence="6">CGMCC 4.7382</strain>
    </source>
</reference>
<feature type="compositionally biased region" description="Basic and acidic residues" evidence="4">
    <location>
        <begin position="270"/>
        <end position="286"/>
    </location>
</feature>
<evidence type="ECO:0000313" key="6">
    <source>
        <dbReference type="Proteomes" id="UP001596540"/>
    </source>
</evidence>
<dbReference type="Pfam" id="PF06386">
    <property type="entry name" value="GvpL_GvpF"/>
    <property type="match status" value="1"/>
</dbReference>
<evidence type="ECO:0000256" key="1">
    <source>
        <dbReference type="ARBA" id="ARBA00022987"/>
    </source>
</evidence>
<feature type="region of interest" description="Disordered" evidence="4">
    <location>
        <begin position="243"/>
        <end position="286"/>
    </location>
</feature>
<comment type="subcellular location">
    <subcellularLocation>
        <location evidence="2">Gas vesicle</location>
    </subcellularLocation>
</comment>
<dbReference type="PANTHER" id="PTHR36852:SF1">
    <property type="entry name" value="PROTEIN GVPL 2"/>
    <property type="match status" value="1"/>
</dbReference>
<keyword evidence="1" id="KW-0304">Gas vesicle</keyword>
<evidence type="ECO:0000313" key="5">
    <source>
        <dbReference type="EMBL" id="MFC7328735.1"/>
    </source>
</evidence>
<comment type="similarity">
    <text evidence="3">Belongs to the gas vesicle GvpF/GvpL family.</text>
</comment>
<dbReference type="PANTHER" id="PTHR36852">
    <property type="entry name" value="PROTEIN GVPL 2"/>
    <property type="match status" value="1"/>
</dbReference>
<evidence type="ECO:0000256" key="4">
    <source>
        <dbReference type="SAM" id="MobiDB-lite"/>
    </source>
</evidence>
<evidence type="ECO:0000256" key="3">
    <source>
        <dbReference type="ARBA" id="ARBA00035643"/>
    </source>
</evidence>
<accession>A0ABW2KHF4</accession>
<evidence type="ECO:0000256" key="2">
    <source>
        <dbReference type="ARBA" id="ARBA00035108"/>
    </source>
</evidence>
<dbReference type="InterPro" id="IPR009430">
    <property type="entry name" value="GvpL/GvpF"/>
</dbReference>
<feature type="region of interest" description="Disordered" evidence="4">
    <location>
        <begin position="138"/>
        <end position="171"/>
    </location>
</feature>
<gene>
    <name evidence="5" type="ORF">ACFQRF_13365</name>
</gene>
<dbReference type="EMBL" id="JBHTBH010000005">
    <property type="protein sequence ID" value="MFC7328735.1"/>
    <property type="molecule type" value="Genomic_DNA"/>
</dbReference>
<protein>
    <submittedName>
        <fullName evidence="5">GvpL/GvpF family gas vesicle protein</fullName>
    </submittedName>
</protein>
<name>A0ABW2KHF4_9ACTN</name>
<organism evidence="5 6">
    <name type="scientific">Marinactinospora rubrisoli</name>
    <dbReference type="NCBI Taxonomy" id="2715399"/>
    <lineage>
        <taxon>Bacteria</taxon>
        <taxon>Bacillati</taxon>
        <taxon>Actinomycetota</taxon>
        <taxon>Actinomycetes</taxon>
        <taxon>Streptosporangiales</taxon>
        <taxon>Nocardiopsidaceae</taxon>
        <taxon>Marinactinospora</taxon>
    </lineage>
</organism>
<keyword evidence="6" id="KW-1185">Reference proteome</keyword>